<dbReference type="OrthoDB" id="552994at2759"/>
<sequence length="404" mass="41752">MAAQAPAATYQSWTGSVALYLPRPPRIALYPTPPPPAAGAAPPGARNAEAVGSQQQQQQTALQDAHHAGQQVQAATPAAARQQQPLSSVTGKPALRGSWLLSRGAATLTAALSGEGRGMFEVKPPQQPVASRQAPSTDAQVQLGDTVLWSRDLFEGGGSLRLLEPTPQQAPPGRRDASSNATAGVTAVAAAPGSAAAAQERPAQQQLAWLLLLLPAPLSTQQQQQQQGHDVKGGSGDGSRNADGGGGGGQSATGADDAGTGRAAGAPVRQSAAAAGAAGAAAGVRPPPAAICFRFNTEGEGRAFRSLLEAVERAREAVVSCAAVAVKEREVAQERRRQLKLQRREQREAAQTGIGILFSMWVPGSLYWTTVRKLVARVKAVWDEMEEAAERQLAGQTDAVRGPA</sequence>
<evidence type="ECO:0000313" key="4">
    <source>
        <dbReference type="Proteomes" id="UP000075714"/>
    </source>
</evidence>
<name>A0A150GHE8_GONPE</name>
<gene>
    <name evidence="3" type="ORF">GPECTOR_22g861</name>
</gene>
<feature type="region of interest" description="Disordered" evidence="2">
    <location>
        <begin position="118"/>
        <end position="138"/>
    </location>
</feature>
<feature type="region of interest" description="Disordered" evidence="2">
    <location>
        <begin position="25"/>
        <end position="95"/>
    </location>
</feature>
<dbReference type="EMBL" id="LSYV01000023">
    <property type="protein sequence ID" value="KXZ49268.1"/>
    <property type="molecule type" value="Genomic_DNA"/>
</dbReference>
<keyword evidence="4" id="KW-1185">Reference proteome</keyword>
<accession>A0A150GHE8</accession>
<comment type="caution">
    <text evidence="3">The sequence shown here is derived from an EMBL/GenBank/DDBJ whole genome shotgun (WGS) entry which is preliminary data.</text>
</comment>
<evidence type="ECO:0000256" key="2">
    <source>
        <dbReference type="SAM" id="MobiDB-lite"/>
    </source>
</evidence>
<proteinExistence type="predicted"/>
<keyword evidence="1" id="KW-0175">Coiled coil</keyword>
<reference evidence="4" key="1">
    <citation type="journal article" date="2016" name="Nat. Commun.">
        <title>The Gonium pectorale genome demonstrates co-option of cell cycle regulation during the evolution of multicellularity.</title>
        <authorList>
            <person name="Hanschen E.R."/>
            <person name="Marriage T.N."/>
            <person name="Ferris P.J."/>
            <person name="Hamaji T."/>
            <person name="Toyoda A."/>
            <person name="Fujiyama A."/>
            <person name="Neme R."/>
            <person name="Noguchi H."/>
            <person name="Minakuchi Y."/>
            <person name="Suzuki M."/>
            <person name="Kawai-Toyooka H."/>
            <person name="Smith D.R."/>
            <person name="Sparks H."/>
            <person name="Anderson J."/>
            <person name="Bakaric R."/>
            <person name="Luria V."/>
            <person name="Karger A."/>
            <person name="Kirschner M.W."/>
            <person name="Durand P.M."/>
            <person name="Michod R.E."/>
            <person name="Nozaki H."/>
            <person name="Olson B.J."/>
        </authorList>
    </citation>
    <scope>NUCLEOTIDE SEQUENCE [LARGE SCALE GENOMIC DNA]</scope>
    <source>
        <strain evidence="4">NIES-2863</strain>
    </source>
</reference>
<organism evidence="3 4">
    <name type="scientific">Gonium pectorale</name>
    <name type="common">Green alga</name>
    <dbReference type="NCBI Taxonomy" id="33097"/>
    <lineage>
        <taxon>Eukaryota</taxon>
        <taxon>Viridiplantae</taxon>
        <taxon>Chlorophyta</taxon>
        <taxon>core chlorophytes</taxon>
        <taxon>Chlorophyceae</taxon>
        <taxon>CS clade</taxon>
        <taxon>Chlamydomonadales</taxon>
        <taxon>Volvocaceae</taxon>
        <taxon>Gonium</taxon>
    </lineage>
</organism>
<feature type="compositionally biased region" description="Low complexity" evidence="2">
    <location>
        <begin position="68"/>
        <end position="84"/>
    </location>
</feature>
<feature type="coiled-coil region" evidence="1">
    <location>
        <begin position="322"/>
        <end position="349"/>
    </location>
</feature>
<feature type="compositionally biased region" description="Low complexity" evidence="2">
    <location>
        <begin position="252"/>
        <end position="266"/>
    </location>
</feature>
<dbReference type="Proteomes" id="UP000075714">
    <property type="component" value="Unassembled WGS sequence"/>
</dbReference>
<feature type="region of interest" description="Disordered" evidence="2">
    <location>
        <begin position="159"/>
        <end position="185"/>
    </location>
</feature>
<evidence type="ECO:0000313" key="3">
    <source>
        <dbReference type="EMBL" id="KXZ49268.1"/>
    </source>
</evidence>
<feature type="compositionally biased region" description="Low complexity" evidence="2">
    <location>
        <begin position="38"/>
        <end position="59"/>
    </location>
</feature>
<protein>
    <submittedName>
        <fullName evidence="3">Uncharacterized protein</fullName>
    </submittedName>
</protein>
<feature type="compositionally biased region" description="Polar residues" evidence="2">
    <location>
        <begin position="128"/>
        <end position="138"/>
    </location>
</feature>
<feature type="compositionally biased region" description="Gly residues" evidence="2">
    <location>
        <begin position="233"/>
        <end position="251"/>
    </location>
</feature>
<evidence type="ECO:0000256" key="1">
    <source>
        <dbReference type="SAM" id="Coils"/>
    </source>
</evidence>
<dbReference type="AlphaFoldDB" id="A0A150GHE8"/>
<feature type="region of interest" description="Disordered" evidence="2">
    <location>
        <begin position="220"/>
        <end position="266"/>
    </location>
</feature>